<evidence type="ECO:0000313" key="2">
    <source>
        <dbReference type="Proteomes" id="UP000005566"/>
    </source>
</evidence>
<evidence type="ECO:0000313" key="1">
    <source>
        <dbReference type="EMBL" id="EIA08441.1"/>
    </source>
</evidence>
<name>H7FS13_FLAFP</name>
<dbReference type="EMBL" id="AHKF01000018">
    <property type="protein sequence ID" value="EIA08441.1"/>
    <property type="molecule type" value="Genomic_DNA"/>
</dbReference>
<dbReference type="PATRIC" id="fig|1086011.3.peg.2117"/>
<proteinExistence type="predicted"/>
<comment type="caution">
    <text evidence="1">The sequence shown here is derived from an EMBL/GenBank/DDBJ whole genome shotgun (WGS) entry which is preliminary data.</text>
</comment>
<dbReference type="RefSeq" id="WP_007138340.1">
    <property type="nucleotide sequence ID" value="NZ_AHKF01000018.1"/>
</dbReference>
<dbReference type="AlphaFoldDB" id="H7FS13"/>
<organism evidence="1 2">
    <name type="scientific">Flavobacterium frigoris (strain PS1)</name>
    <dbReference type="NCBI Taxonomy" id="1086011"/>
    <lineage>
        <taxon>Bacteria</taxon>
        <taxon>Pseudomonadati</taxon>
        <taxon>Bacteroidota</taxon>
        <taxon>Flavobacteriia</taxon>
        <taxon>Flavobacteriales</taxon>
        <taxon>Flavobacteriaceae</taxon>
        <taxon>Flavobacterium</taxon>
    </lineage>
</organism>
<gene>
    <name evidence="1" type="ORF">HJ01_02163</name>
</gene>
<sequence>MKRLINCIVNRDEVSQIIHLKQSFLLFYIGFRYKKEVDLAFDKITAMHPDIVDFA</sequence>
<dbReference type="Proteomes" id="UP000005566">
    <property type="component" value="Unassembled WGS sequence"/>
</dbReference>
<keyword evidence="2" id="KW-1185">Reference proteome</keyword>
<reference evidence="1 2" key="1">
    <citation type="journal article" date="2014" name="Acta Crystallogr. D">
        <title>Structure-based characterization and antifreeze properties of a hyperactive ice-binding protein from the Antarctic bacterium Flavobacterium frigoris PS1.</title>
        <authorList>
            <person name="Do H."/>
            <person name="Kim S.J."/>
            <person name="Kim H.J."/>
            <person name="Lee J.H."/>
        </authorList>
    </citation>
    <scope>NUCLEOTIDE SEQUENCE [LARGE SCALE GENOMIC DNA]</scope>
    <source>
        <strain evidence="1 2">PS1</strain>
    </source>
</reference>
<protein>
    <submittedName>
        <fullName evidence="1">Uncharacterized protein</fullName>
    </submittedName>
</protein>
<accession>H7FS13</accession>